<dbReference type="AlphaFoldDB" id="A0A1Q9GD20"/>
<evidence type="ECO:0000313" key="3">
    <source>
        <dbReference type="Proteomes" id="UP000186905"/>
    </source>
</evidence>
<accession>A0A1Q9GD20</accession>
<evidence type="ECO:0000256" key="1">
    <source>
        <dbReference type="SAM" id="Coils"/>
    </source>
</evidence>
<dbReference type="InterPro" id="IPR022069">
    <property type="entry name" value="DUF3622"/>
</dbReference>
<keyword evidence="3" id="KW-1185">Reference proteome</keyword>
<keyword evidence="1" id="KW-0175">Coiled coil</keyword>
<evidence type="ECO:0008006" key="4">
    <source>
        <dbReference type="Google" id="ProtNLM"/>
    </source>
</evidence>
<dbReference type="Pfam" id="PF12286">
    <property type="entry name" value="DUF3622"/>
    <property type="match status" value="1"/>
</dbReference>
<organism evidence="2 3">
    <name type="scientific">Photobacterium proteolyticum</name>
    <dbReference type="NCBI Taxonomy" id="1903952"/>
    <lineage>
        <taxon>Bacteria</taxon>
        <taxon>Pseudomonadati</taxon>
        <taxon>Pseudomonadota</taxon>
        <taxon>Gammaproteobacteria</taxon>
        <taxon>Vibrionales</taxon>
        <taxon>Vibrionaceae</taxon>
        <taxon>Photobacterium</taxon>
    </lineage>
</organism>
<evidence type="ECO:0000313" key="2">
    <source>
        <dbReference type="EMBL" id="OLQ72282.1"/>
    </source>
</evidence>
<dbReference type="Proteomes" id="UP000186905">
    <property type="component" value="Unassembled WGS sequence"/>
</dbReference>
<reference evidence="2 3" key="1">
    <citation type="submission" date="2016-09" db="EMBL/GenBank/DDBJ databases">
        <title>Photobacterium proteolyticum sp. nov. a protease producing bacterium isolated from ocean sediments of Laizhou Bay.</title>
        <authorList>
            <person name="Li Y."/>
        </authorList>
    </citation>
    <scope>NUCLEOTIDE SEQUENCE [LARGE SCALE GENOMIC DNA]</scope>
    <source>
        <strain evidence="2 3">13-12</strain>
    </source>
</reference>
<feature type="coiled-coil region" evidence="1">
    <location>
        <begin position="59"/>
        <end position="86"/>
    </location>
</feature>
<proteinExistence type="predicted"/>
<gene>
    <name evidence="2" type="ORF">BIT28_25045</name>
</gene>
<sequence length="88" mass="10364">MANGKKFDYRVVEKRNGWAVEIIRQITARRTTISKRETGFATEAEATEWAEKTLAEFVQNQIERNKRKALLRKANEEKESEEVEDLDY</sequence>
<dbReference type="STRING" id="1903952.BIT28_25045"/>
<comment type="caution">
    <text evidence="2">The sequence shown here is derived from an EMBL/GenBank/DDBJ whole genome shotgun (WGS) entry which is preliminary data.</text>
</comment>
<protein>
    <recommendedName>
        <fullName evidence="4">DUF3622 domain-containing protein</fullName>
    </recommendedName>
</protein>
<dbReference type="EMBL" id="MJIL01000092">
    <property type="protein sequence ID" value="OLQ72282.1"/>
    <property type="molecule type" value="Genomic_DNA"/>
</dbReference>
<name>A0A1Q9GD20_9GAMM</name>
<dbReference type="RefSeq" id="WP_075767258.1">
    <property type="nucleotide sequence ID" value="NZ_MJIL01000092.1"/>
</dbReference>